<dbReference type="GO" id="GO:0003796">
    <property type="term" value="F:lysozyme activity"/>
    <property type="evidence" value="ECO:0007669"/>
    <property type="project" value="InterPro"/>
</dbReference>
<evidence type="ECO:0000256" key="3">
    <source>
        <dbReference type="ARBA" id="ARBA00023295"/>
    </source>
</evidence>
<dbReference type="PANTHER" id="PTHR34135:SF2">
    <property type="entry name" value="LYSOZYME"/>
    <property type="match status" value="1"/>
</dbReference>
<dbReference type="Gene3D" id="3.20.20.80">
    <property type="entry name" value="Glycosidases"/>
    <property type="match status" value="1"/>
</dbReference>
<evidence type="ECO:0000256" key="1">
    <source>
        <dbReference type="ARBA" id="ARBA00010646"/>
    </source>
</evidence>
<feature type="chain" id="PRO_5002895159" evidence="4">
    <location>
        <begin position="27"/>
        <end position="596"/>
    </location>
</feature>
<dbReference type="Pfam" id="PF26607">
    <property type="entry name" value="DUF8189"/>
    <property type="match status" value="1"/>
</dbReference>
<evidence type="ECO:0000313" key="7">
    <source>
        <dbReference type="Proteomes" id="UP000003688"/>
    </source>
</evidence>
<dbReference type="InterPro" id="IPR058502">
    <property type="entry name" value="PLL-like_beta-prop"/>
</dbReference>
<dbReference type="EMBL" id="ABOX02000057">
    <property type="protein sequence ID" value="EEF57809.1"/>
    <property type="molecule type" value="Genomic_DNA"/>
</dbReference>
<dbReference type="GO" id="GO:0016998">
    <property type="term" value="P:cell wall macromolecule catabolic process"/>
    <property type="evidence" value="ECO:0007669"/>
    <property type="project" value="InterPro"/>
</dbReference>
<feature type="domain" description="PLL-like beta propeller" evidence="5">
    <location>
        <begin position="269"/>
        <end position="594"/>
    </location>
</feature>
<evidence type="ECO:0000256" key="4">
    <source>
        <dbReference type="SAM" id="SignalP"/>
    </source>
</evidence>
<evidence type="ECO:0000256" key="2">
    <source>
        <dbReference type="ARBA" id="ARBA00022801"/>
    </source>
</evidence>
<dbReference type="AlphaFoldDB" id="B9XQV2"/>
<sequence precursor="true">MSIRKSLQFTAALVAAGVLSAGPVGAKPNGIDVSNNNHSINWNSVRSSGMVFSWAKATEGTYFTDGYLAGNMKNGKNAGIYMGAYDFARPDLDTPQAEANYFWNVASSYIKADGKTFVPMLDFETFNGHVGASSYGDWANQWCNAIVSKAAAKGLSVTPVIYTSSCSACNLSGISHSWGAWLANYNGENPQSGNPWNICTSCEVWGSGAWDIWQYTSGLSVSGISGSVDGDVYNGSTSQLIDQFLVGGSFQAAVELKPSPITYTNGHRVVFATQDNGAAPWDSHTTGVSGNGTWTGEWLGDNNAQMCASAVVPVLNTNGYMEIFCVGDDLGYLRHKWNTGEGTAWSTWQTVGLDGTNNYVGNPAVVLRQDGGVEVFVHNDNGGSVQHYYHGSFSATWNDGSLGGSIGSDCAAIINANGYLEVFATDVNGNLVHRWNTGPGTAWNSGGWVSLGGGNKGRPCVVARNDGGVEVFVRNTDNSVNHYYHGSFSDTWGSGSVGGTVASNISATQNASGHIEIFAITSDGNLWHNWNNGTGTPFNGWAHISLSVTLQSDPTAIVNSDGTTEVYGRDAATSNVGHTYNNAGTWTAWSSLGGPG</sequence>
<dbReference type="CDD" id="cd22954">
    <property type="entry name" value="PLL_lectin"/>
    <property type="match status" value="1"/>
</dbReference>
<reference evidence="6 7" key="1">
    <citation type="journal article" date="2011" name="J. Bacteriol.">
        <title>Genome sequence of 'Pedosphaera parvula' Ellin514, an aerobic Verrucomicrobial isolate from pasture soil.</title>
        <authorList>
            <person name="Kant R."/>
            <person name="van Passel M.W."/>
            <person name="Sangwan P."/>
            <person name="Palva A."/>
            <person name="Lucas S."/>
            <person name="Copeland A."/>
            <person name="Lapidus A."/>
            <person name="Glavina Del Rio T."/>
            <person name="Dalin E."/>
            <person name="Tice H."/>
            <person name="Bruce D."/>
            <person name="Goodwin L."/>
            <person name="Pitluck S."/>
            <person name="Chertkov O."/>
            <person name="Larimer F.W."/>
            <person name="Land M.L."/>
            <person name="Hauser L."/>
            <person name="Brettin T.S."/>
            <person name="Detter J.C."/>
            <person name="Han S."/>
            <person name="de Vos W.M."/>
            <person name="Janssen P.H."/>
            <person name="Smidt H."/>
        </authorList>
    </citation>
    <scope>NUCLEOTIDE SEQUENCE [LARGE SCALE GENOMIC DNA]</scope>
    <source>
        <strain evidence="6 7">Ellin514</strain>
    </source>
</reference>
<dbReference type="InterPro" id="IPR017853">
    <property type="entry name" value="GH"/>
</dbReference>
<dbReference type="InterPro" id="IPR018077">
    <property type="entry name" value="Glyco_hydro_fam25_subgr"/>
</dbReference>
<dbReference type="Pfam" id="PF01183">
    <property type="entry name" value="Glyco_hydro_25"/>
    <property type="match status" value="1"/>
</dbReference>
<dbReference type="RefSeq" id="WP_007418187.1">
    <property type="nucleotide sequence ID" value="NZ_ABOX02000057.1"/>
</dbReference>
<keyword evidence="7" id="KW-1185">Reference proteome</keyword>
<keyword evidence="3" id="KW-0326">Glycosidase</keyword>
<name>B9XQV2_PEDPL</name>
<organism evidence="6 7">
    <name type="scientific">Pedosphaera parvula (strain Ellin514)</name>
    <dbReference type="NCBI Taxonomy" id="320771"/>
    <lineage>
        <taxon>Bacteria</taxon>
        <taxon>Pseudomonadati</taxon>
        <taxon>Verrucomicrobiota</taxon>
        <taxon>Pedosphaerae</taxon>
        <taxon>Pedosphaerales</taxon>
        <taxon>Pedosphaeraceae</taxon>
        <taxon>Pedosphaera</taxon>
    </lineage>
</organism>
<dbReference type="Gene3D" id="2.120.10.70">
    <property type="entry name" value="Fucose-specific lectin"/>
    <property type="match status" value="1"/>
</dbReference>
<dbReference type="STRING" id="320771.Cflav_PD0909"/>
<dbReference type="Proteomes" id="UP000003688">
    <property type="component" value="Unassembled WGS sequence"/>
</dbReference>
<dbReference type="PROSITE" id="PS51904">
    <property type="entry name" value="GLYCOSYL_HYDROL_F25_2"/>
    <property type="match status" value="1"/>
</dbReference>
<protein>
    <submittedName>
        <fullName evidence="6">Glycoside hydrolase family 25</fullName>
    </submittedName>
</protein>
<keyword evidence="2 6" id="KW-0378">Hydrolase</keyword>
<dbReference type="CDD" id="cd00599">
    <property type="entry name" value="GH25_muramidase"/>
    <property type="match status" value="1"/>
</dbReference>
<evidence type="ECO:0000313" key="6">
    <source>
        <dbReference type="EMBL" id="EEF57809.1"/>
    </source>
</evidence>
<dbReference type="PANTHER" id="PTHR34135">
    <property type="entry name" value="LYSOZYME"/>
    <property type="match status" value="1"/>
</dbReference>
<dbReference type="SMART" id="SM00641">
    <property type="entry name" value="Glyco_25"/>
    <property type="match status" value="1"/>
</dbReference>
<dbReference type="SUPFAM" id="SSF51445">
    <property type="entry name" value="(Trans)glycosidases"/>
    <property type="match status" value="1"/>
</dbReference>
<dbReference type="InterPro" id="IPR002053">
    <property type="entry name" value="Glyco_hydro_25"/>
</dbReference>
<evidence type="ECO:0000259" key="5">
    <source>
        <dbReference type="Pfam" id="PF26607"/>
    </source>
</evidence>
<keyword evidence="4" id="KW-0732">Signal</keyword>
<dbReference type="GO" id="GO:0009253">
    <property type="term" value="P:peptidoglycan catabolic process"/>
    <property type="evidence" value="ECO:0007669"/>
    <property type="project" value="InterPro"/>
</dbReference>
<dbReference type="GO" id="GO:0016052">
    <property type="term" value="P:carbohydrate catabolic process"/>
    <property type="evidence" value="ECO:0007669"/>
    <property type="project" value="TreeGrafter"/>
</dbReference>
<comment type="similarity">
    <text evidence="1">Belongs to the glycosyl hydrolase 25 family.</text>
</comment>
<dbReference type="SUPFAM" id="SSF89372">
    <property type="entry name" value="Fucose-specific lectin"/>
    <property type="match status" value="2"/>
</dbReference>
<gene>
    <name evidence="6" type="ORF">Cflav_PD0909</name>
</gene>
<feature type="signal peptide" evidence="4">
    <location>
        <begin position="1"/>
        <end position="26"/>
    </location>
</feature>
<accession>B9XQV2</accession>
<proteinExistence type="inferred from homology"/>
<comment type="caution">
    <text evidence="6">The sequence shown here is derived from an EMBL/GenBank/DDBJ whole genome shotgun (WGS) entry which is preliminary data.</text>
</comment>